<keyword evidence="3" id="KW-1185">Reference proteome</keyword>
<organism evidence="2 3">
    <name type="scientific">Nocardioides islandensis</name>
    <dbReference type="NCBI Taxonomy" id="433663"/>
    <lineage>
        <taxon>Bacteria</taxon>
        <taxon>Bacillati</taxon>
        <taxon>Actinomycetota</taxon>
        <taxon>Actinomycetes</taxon>
        <taxon>Propionibacteriales</taxon>
        <taxon>Nocardioidaceae</taxon>
        <taxon>Nocardioides</taxon>
    </lineage>
</organism>
<accession>A0A930YDM2</accession>
<feature type="transmembrane region" description="Helical" evidence="1">
    <location>
        <begin position="7"/>
        <end position="28"/>
    </location>
</feature>
<dbReference type="EMBL" id="JADKPN010000009">
    <property type="protein sequence ID" value="MBF4764411.1"/>
    <property type="molecule type" value="Genomic_DNA"/>
</dbReference>
<feature type="transmembrane region" description="Helical" evidence="1">
    <location>
        <begin position="205"/>
        <end position="224"/>
    </location>
</feature>
<proteinExistence type="predicted"/>
<keyword evidence="1" id="KW-0472">Membrane</keyword>
<protein>
    <submittedName>
        <fullName evidence="2">Uncharacterized protein</fullName>
    </submittedName>
</protein>
<reference evidence="2" key="1">
    <citation type="submission" date="2020-11" db="EMBL/GenBank/DDBJ databases">
        <title>Nocardioides sp. nov., isolated from Soil of Cynanchum wilfordii Hemsley rhizosphere.</title>
        <authorList>
            <person name="Lee J.-S."/>
            <person name="Suh M.K."/>
            <person name="Kim J.-S."/>
        </authorList>
    </citation>
    <scope>NUCLEOTIDE SEQUENCE</scope>
    <source>
        <strain evidence="2">KCTC 19275</strain>
    </source>
</reference>
<feature type="transmembrane region" description="Helical" evidence="1">
    <location>
        <begin position="34"/>
        <end position="54"/>
    </location>
</feature>
<name>A0A930YDM2_9ACTN</name>
<dbReference type="AlphaFoldDB" id="A0A930YDM2"/>
<dbReference type="Proteomes" id="UP000640489">
    <property type="component" value="Unassembled WGS sequence"/>
</dbReference>
<sequence>MHTVRPRWTWAGLVVLIVGLAVTGYGAIVLSWLWSLSGVAVLVVGAGLALRGGLLYDVRTRGGRNELEEVIHGEEHQGPDPDLGIGGGVRRHAAAVDHEHAEVMAARRAARARPAFAAIGGTLGLVVCVWLLLAQWSVLGYPLLSDDTLARDTGVGIVAAFAAWRVLLAGPQRFTAVLLLVCGATFVVFGLTLDHLTRDGTVSETLSGCLLVVSGLLVLVDRALGRPPTGRAGR</sequence>
<feature type="transmembrane region" description="Helical" evidence="1">
    <location>
        <begin position="148"/>
        <end position="167"/>
    </location>
</feature>
<feature type="transmembrane region" description="Helical" evidence="1">
    <location>
        <begin position="174"/>
        <end position="193"/>
    </location>
</feature>
<evidence type="ECO:0000313" key="3">
    <source>
        <dbReference type="Proteomes" id="UP000640489"/>
    </source>
</evidence>
<keyword evidence="1" id="KW-1133">Transmembrane helix</keyword>
<feature type="transmembrane region" description="Helical" evidence="1">
    <location>
        <begin position="115"/>
        <end position="136"/>
    </location>
</feature>
<evidence type="ECO:0000256" key="1">
    <source>
        <dbReference type="SAM" id="Phobius"/>
    </source>
</evidence>
<evidence type="ECO:0000313" key="2">
    <source>
        <dbReference type="EMBL" id="MBF4764411.1"/>
    </source>
</evidence>
<comment type="caution">
    <text evidence="2">The sequence shown here is derived from an EMBL/GenBank/DDBJ whole genome shotgun (WGS) entry which is preliminary data.</text>
</comment>
<gene>
    <name evidence="2" type="ORF">ISU07_14855</name>
</gene>
<dbReference type="RefSeq" id="WP_194707603.1">
    <property type="nucleotide sequence ID" value="NZ_JADKPN010000009.1"/>
</dbReference>
<keyword evidence="1" id="KW-0812">Transmembrane</keyword>